<sequence length="422" mass="45321">MSIEYVNLPLSHRARRKPGPADTPPDTPPARSRAESASHGAPKKPSRQDRPSSPDATSAAPDTLQPLGPEAGSTTEFLLGGQTAVSNIAAPSSEAAAVVEEAAIMYANGQASLATQMLQAAIASDDFGELPQTAWLMLLDLHQVSGKQADFEELAVGYASRFETSPPAWTARQPRSQAQASAHAAGSTPAVPFSGKLNGGCEKQIERIRNLAEKHRSLRLEFAKVTEVDPPGCRLLLAALRKLQKSGHDLVLVGASELADRIRSIIEVGRRDDTEECWLLLLEVLQLLNRESEFEELSIDYCVTFEVSPPAFVAPPKSIVTAPTGSSASQSEHFMMPALVSGQVDELILAIAAYSDEHDPAIIDCSCLERMDFSAASRLLTGLSPFCTSGKVVEFHHVNHLVSVLLDVIGLGEIIRIIPRKN</sequence>
<dbReference type="PROSITE" id="PS50801">
    <property type="entry name" value="STAS"/>
    <property type="match status" value="1"/>
</dbReference>
<protein>
    <recommendedName>
        <fullName evidence="2">STAS domain-containing protein</fullName>
    </recommendedName>
</protein>
<feature type="region of interest" description="Disordered" evidence="1">
    <location>
        <begin position="1"/>
        <end position="75"/>
    </location>
</feature>
<reference evidence="3 4" key="1">
    <citation type="submission" date="2023-10" db="EMBL/GenBank/DDBJ databases">
        <title>Noviherbaspirillum sp. CPCC 100848 genome assembly.</title>
        <authorList>
            <person name="Li X.Y."/>
            <person name="Fang X.M."/>
        </authorList>
    </citation>
    <scope>NUCLEOTIDE SEQUENCE [LARGE SCALE GENOMIC DNA]</scope>
    <source>
        <strain evidence="3 4">CPCC 100848</strain>
    </source>
</reference>
<evidence type="ECO:0000313" key="4">
    <source>
        <dbReference type="Proteomes" id="UP001352263"/>
    </source>
</evidence>
<feature type="domain" description="STAS" evidence="2">
    <location>
        <begin position="206"/>
        <end position="267"/>
    </location>
</feature>
<organism evidence="3 4">
    <name type="scientific">Noviherbaspirillum album</name>
    <dbReference type="NCBI Taxonomy" id="3080276"/>
    <lineage>
        <taxon>Bacteria</taxon>
        <taxon>Pseudomonadati</taxon>
        <taxon>Pseudomonadota</taxon>
        <taxon>Betaproteobacteria</taxon>
        <taxon>Burkholderiales</taxon>
        <taxon>Oxalobacteraceae</taxon>
        <taxon>Noviherbaspirillum</taxon>
    </lineage>
</organism>
<name>A0ABU6J6N9_9BURK</name>
<feature type="compositionally biased region" description="Low complexity" evidence="1">
    <location>
        <begin position="170"/>
        <end position="189"/>
    </location>
</feature>
<dbReference type="Gene3D" id="3.30.750.24">
    <property type="entry name" value="STAS domain"/>
    <property type="match status" value="1"/>
</dbReference>
<dbReference type="InterPro" id="IPR002645">
    <property type="entry name" value="STAS_dom"/>
</dbReference>
<dbReference type="Proteomes" id="UP001352263">
    <property type="component" value="Unassembled WGS sequence"/>
</dbReference>
<evidence type="ECO:0000256" key="1">
    <source>
        <dbReference type="SAM" id="MobiDB-lite"/>
    </source>
</evidence>
<accession>A0ABU6J6N9</accession>
<dbReference type="SUPFAM" id="SSF52091">
    <property type="entry name" value="SpoIIaa-like"/>
    <property type="match status" value="2"/>
</dbReference>
<feature type="region of interest" description="Disordered" evidence="1">
    <location>
        <begin position="166"/>
        <end position="189"/>
    </location>
</feature>
<comment type="caution">
    <text evidence="3">The sequence shown here is derived from an EMBL/GenBank/DDBJ whole genome shotgun (WGS) entry which is preliminary data.</text>
</comment>
<proteinExistence type="predicted"/>
<dbReference type="RefSeq" id="WP_326505747.1">
    <property type="nucleotide sequence ID" value="NZ_JAWIIV010000005.1"/>
</dbReference>
<gene>
    <name evidence="3" type="ORF">RY831_07665</name>
</gene>
<dbReference type="InterPro" id="IPR036513">
    <property type="entry name" value="STAS_dom_sf"/>
</dbReference>
<evidence type="ECO:0000259" key="2">
    <source>
        <dbReference type="PROSITE" id="PS50801"/>
    </source>
</evidence>
<evidence type="ECO:0000313" key="3">
    <source>
        <dbReference type="EMBL" id="MEC4719020.1"/>
    </source>
</evidence>
<dbReference type="EMBL" id="JAWIIV010000005">
    <property type="protein sequence ID" value="MEC4719020.1"/>
    <property type="molecule type" value="Genomic_DNA"/>
</dbReference>
<keyword evidence="4" id="KW-1185">Reference proteome</keyword>